<feature type="compositionally biased region" description="Polar residues" evidence="6">
    <location>
        <begin position="227"/>
        <end position="239"/>
    </location>
</feature>
<comment type="subcellular location">
    <subcellularLocation>
        <location evidence="1">Membrane</location>
    </subcellularLocation>
</comment>
<name>A0AAV6N5G0_9ROSI</name>
<dbReference type="EMBL" id="JAGKQH010000008">
    <property type="protein sequence ID" value="KAG6592998.1"/>
    <property type="molecule type" value="Genomic_DNA"/>
</dbReference>
<keyword evidence="4 7" id="KW-0472">Membrane</keyword>
<evidence type="ECO:0000313" key="10">
    <source>
        <dbReference type="Proteomes" id="UP000685013"/>
    </source>
</evidence>
<dbReference type="PANTHER" id="PTHR31422">
    <property type="entry name" value="BNAANNG28530D PROTEIN"/>
    <property type="match status" value="1"/>
</dbReference>
<feature type="non-terminal residue" evidence="9">
    <location>
        <position position="1"/>
    </location>
</feature>
<feature type="transmembrane region" description="Helical" evidence="7">
    <location>
        <begin position="17"/>
        <end position="36"/>
    </location>
</feature>
<organism evidence="9 10">
    <name type="scientific">Cucurbita argyrosperma subsp. sororia</name>
    <dbReference type="NCBI Taxonomy" id="37648"/>
    <lineage>
        <taxon>Eukaryota</taxon>
        <taxon>Viridiplantae</taxon>
        <taxon>Streptophyta</taxon>
        <taxon>Embryophyta</taxon>
        <taxon>Tracheophyta</taxon>
        <taxon>Spermatophyta</taxon>
        <taxon>Magnoliopsida</taxon>
        <taxon>eudicotyledons</taxon>
        <taxon>Gunneridae</taxon>
        <taxon>Pentapetalae</taxon>
        <taxon>rosids</taxon>
        <taxon>fabids</taxon>
        <taxon>Cucurbitales</taxon>
        <taxon>Cucurbitaceae</taxon>
        <taxon>Cucurbiteae</taxon>
        <taxon>Cucurbita</taxon>
    </lineage>
</organism>
<dbReference type="AlphaFoldDB" id="A0AAV6N5G0"/>
<proteinExistence type="predicted"/>
<dbReference type="Pfam" id="PF04576">
    <property type="entry name" value="Zein-binding"/>
    <property type="match status" value="1"/>
</dbReference>
<gene>
    <name evidence="9" type="primary">MYOB3</name>
    <name evidence="9" type="ORF">SDJN03_12474</name>
</gene>
<comment type="caution">
    <text evidence="9">The sequence shown here is derived from an EMBL/GenBank/DDBJ whole genome shotgun (WGS) entry which is preliminary data.</text>
</comment>
<dbReference type="GO" id="GO:0080115">
    <property type="term" value="F:myosin XI tail binding"/>
    <property type="evidence" value="ECO:0007669"/>
    <property type="project" value="UniProtKB-ARBA"/>
</dbReference>
<keyword evidence="10" id="KW-1185">Reference proteome</keyword>
<reference evidence="9 10" key="1">
    <citation type="journal article" date="2021" name="Hortic Res">
        <title>The domestication of Cucurbita argyrosperma as revealed by the genome of its wild relative.</title>
        <authorList>
            <person name="Barrera-Redondo J."/>
            <person name="Sanchez-de la Vega G."/>
            <person name="Aguirre-Liguori J.A."/>
            <person name="Castellanos-Morales G."/>
            <person name="Gutierrez-Guerrero Y.T."/>
            <person name="Aguirre-Dugua X."/>
            <person name="Aguirre-Planter E."/>
            <person name="Tenaillon M.I."/>
            <person name="Lira-Saade R."/>
            <person name="Eguiarte L.E."/>
        </authorList>
    </citation>
    <scope>NUCLEOTIDE SEQUENCE [LARGE SCALE GENOMIC DNA]</scope>
    <source>
        <strain evidence="9">JBR-2021</strain>
    </source>
</reference>
<evidence type="ECO:0000256" key="3">
    <source>
        <dbReference type="ARBA" id="ARBA00022989"/>
    </source>
</evidence>
<evidence type="ECO:0000313" key="9">
    <source>
        <dbReference type="EMBL" id="KAG6592998.1"/>
    </source>
</evidence>
<dbReference type="PROSITE" id="PS51775">
    <property type="entry name" value="GTD_BINDING"/>
    <property type="match status" value="1"/>
</dbReference>
<evidence type="ECO:0000256" key="6">
    <source>
        <dbReference type="SAM" id="MobiDB-lite"/>
    </source>
</evidence>
<dbReference type="InterPro" id="IPR007656">
    <property type="entry name" value="GTD-bd"/>
</dbReference>
<dbReference type="GO" id="GO:0016020">
    <property type="term" value="C:membrane"/>
    <property type="evidence" value="ECO:0007669"/>
    <property type="project" value="UniProtKB-SubCell"/>
</dbReference>
<keyword evidence="5" id="KW-0175">Coiled coil</keyword>
<dbReference type="PANTHER" id="PTHR31422:SF44">
    <property type="entry name" value="GTD-BINDING DOMAIN-CONTAINING PROTEIN"/>
    <property type="match status" value="1"/>
</dbReference>
<keyword evidence="3 7" id="KW-1133">Transmembrane helix</keyword>
<feature type="domain" description="GTD-binding" evidence="8">
    <location>
        <begin position="248"/>
        <end position="346"/>
    </location>
</feature>
<feature type="compositionally biased region" description="Polar residues" evidence="6">
    <location>
        <begin position="208"/>
        <end position="219"/>
    </location>
</feature>
<protein>
    <submittedName>
        <fullName evidence="9">Myosin-binding protein 3</fullName>
    </submittedName>
</protein>
<feature type="coiled-coil region" evidence="5">
    <location>
        <begin position="282"/>
        <end position="312"/>
    </location>
</feature>
<evidence type="ECO:0000256" key="1">
    <source>
        <dbReference type="ARBA" id="ARBA00004370"/>
    </source>
</evidence>
<evidence type="ECO:0000256" key="2">
    <source>
        <dbReference type="ARBA" id="ARBA00022692"/>
    </source>
</evidence>
<evidence type="ECO:0000256" key="7">
    <source>
        <dbReference type="SAM" id="Phobius"/>
    </source>
</evidence>
<sequence length="439" mass="50335">MAFHEIHSWTLSGLVRAFIDLALVYVLLCVSATVFIPSKILKVVGLCLPCPCTGFYGNRNFNLCLHRLLVSWPKRKICLVLELVKVRFPFDLILIDDQMDNTSWSSLMENHHTDGIPEACCSTLSGPGSQNSIHNDSEHDGKGKRIMYRRPRTKIRRRRTAVEDVKLSKGICEGDKTRKEREFVALVERQEFVPDDSNESNHVELSERNWQGFESSGSVGENDHMNKGSSTIGQGTSNAQERDIDRNEVSCIRLLDQAHEETAQASLFLELEKERAAAATAVDEAIAMITRLQNEKASAEMEARQYQRALEEKIAYDEEEMNILREILVKREIDYHVLEKKIKAYRLMDLSEKEQLKRKWDFILDERKEQSATTHSNAKDNELRDCDLKKSFVFCGGILFNRLYWPLSPLRSGGLYSYETDLKMGYSEPFLSSPFQLPL</sequence>
<evidence type="ECO:0000256" key="4">
    <source>
        <dbReference type="ARBA" id="ARBA00023136"/>
    </source>
</evidence>
<accession>A0AAV6N5G0</accession>
<evidence type="ECO:0000259" key="8">
    <source>
        <dbReference type="PROSITE" id="PS51775"/>
    </source>
</evidence>
<keyword evidence="2 7" id="KW-0812">Transmembrane</keyword>
<feature type="region of interest" description="Disordered" evidence="6">
    <location>
        <begin position="195"/>
        <end position="243"/>
    </location>
</feature>
<evidence type="ECO:0000256" key="5">
    <source>
        <dbReference type="SAM" id="Coils"/>
    </source>
</evidence>
<dbReference type="Proteomes" id="UP000685013">
    <property type="component" value="Chromosome 8"/>
</dbReference>